<proteinExistence type="predicted"/>
<protein>
    <recommendedName>
        <fullName evidence="3">ABC transporter</fullName>
    </recommendedName>
</protein>
<name>A0A1H4M6Z1_9MICO</name>
<keyword evidence="2" id="KW-1185">Reference proteome</keyword>
<dbReference type="STRING" id="640635.SAMN04489806_1778"/>
<sequence>MRIELNHVTKGKNGEILPATSLTVQSEHATFVRAETEQRPTVLGLIAAGRMKPTSGTVTIDGEPSPRKLRDAVALVDAPEISEPAPNVPVSRVVSEELMFAGLPAHPLAARRALEELHLTAVARLDVAQLAPTERVRMLLELASRRPGVQAIVLVSPDRHGGDPAEWWRVCRTFAARGFGVLVIAGYSSAAAINAMPGDDVSDTVAADRVPLFETGELQ</sequence>
<dbReference type="InterPro" id="IPR027417">
    <property type="entry name" value="P-loop_NTPase"/>
</dbReference>
<dbReference type="AlphaFoldDB" id="A0A1H4M6Z1"/>
<gene>
    <name evidence="1" type="ORF">SAMN04489806_1778</name>
</gene>
<reference evidence="1 2" key="1">
    <citation type="submission" date="2016-10" db="EMBL/GenBank/DDBJ databases">
        <authorList>
            <person name="de Groot N.N."/>
        </authorList>
    </citation>
    <scope>NUCLEOTIDE SEQUENCE [LARGE SCALE GENOMIC DNA]</scope>
    <source>
        <strain evidence="1 2">DSM 21799</strain>
    </source>
</reference>
<organism evidence="1 2">
    <name type="scientific">Paramicrobacterium humi</name>
    <dbReference type="NCBI Taxonomy" id="640635"/>
    <lineage>
        <taxon>Bacteria</taxon>
        <taxon>Bacillati</taxon>
        <taxon>Actinomycetota</taxon>
        <taxon>Actinomycetes</taxon>
        <taxon>Micrococcales</taxon>
        <taxon>Microbacteriaceae</taxon>
        <taxon>Paramicrobacterium</taxon>
    </lineage>
</organism>
<dbReference type="OrthoDB" id="3775353at2"/>
<evidence type="ECO:0008006" key="3">
    <source>
        <dbReference type="Google" id="ProtNLM"/>
    </source>
</evidence>
<dbReference type="Gene3D" id="3.40.50.300">
    <property type="entry name" value="P-loop containing nucleotide triphosphate hydrolases"/>
    <property type="match status" value="1"/>
</dbReference>
<dbReference type="RefSeq" id="WP_091182782.1">
    <property type="nucleotide sequence ID" value="NZ_FNRY01000001.1"/>
</dbReference>
<dbReference type="Proteomes" id="UP000199183">
    <property type="component" value="Unassembled WGS sequence"/>
</dbReference>
<evidence type="ECO:0000313" key="1">
    <source>
        <dbReference type="EMBL" id="SEB78860.1"/>
    </source>
</evidence>
<dbReference type="EMBL" id="FNRY01000001">
    <property type="protein sequence ID" value="SEB78860.1"/>
    <property type="molecule type" value="Genomic_DNA"/>
</dbReference>
<accession>A0A1H4M6Z1</accession>
<evidence type="ECO:0000313" key="2">
    <source>
        <dbReference type="Proteomes" id="UP000199183"/>
    </source>
</evidence>